<dbReference type="EC" id="3.4.23.36" evidence="3"/>
<evidence type="ECO:0000256" key="1">
    <source>
        <dbReference type="SAM" id="Phobius"/>
    </source>
</evidence>
<feature type="transmembrane region" description="Helical" evidence="1">
    <location>
        <begin position="122"/>
        <end position="142"/>
    </location>
</feature>
<gene>
    <name evidence="3" type="ORF">MNBD_NITROSPINAE01-1488</name>
</gene>
<evidence type="ECO:0000313" key="3">
    <source>
        <dbReference type="EMBL" id="VAX15127.1"/>
    </source>
</evidence>
<name>A0A3B1CEA2_9ZZZZ</name>
<sequence length="173" mass="18680">MDTALFHAINSGMAGPVTDWVMVTVSNKYNWIIPILLLVAGMIYVNPKYGIMAVISAGLAVAAGDMFTFYVLKPFFARPRPCITFPEAHVLMGCVNSFSLPSNHAVNSLAVAGALGWIFRPLLWWLVPAGLLVCLSRVAVGAHYPLDVTVGAILGFCIGISSAMIVKRIWGER</sequence>
<keyword evidence="1" id="KW-0472">Membrane</keyword>
<dbReference type="Gene3D" id="1.20.144.10">
    <property type="entry name" value="Phosphatidic acid phosphatase type 2/haloperoxidase"/>
    <property type="match status" value="1"/>
</dbReference>
<evidence type="ECO:0000259" key="2">
    <source>
        <dbReference type="SMART" id="SM00014"/>
    </source>
</evidence>
<feature type="transmembrane region" description="Helical" evidence="1">
    <location>
        <begin position="148"/>
        <end position="166"/>
    </location>
</feature>
<dbReference type="GO" id="GO:0004190">
    <property type="term" value="F:aspartic-type endopeptidase activity"/>
    <property type="evidence" value="ECO:0007669"/>
    <property type="project" value="UniProtKB-EC"/>
</dbReference>
<dbReference type="SMART" id="SM00014">
    <property type="entry name" value="acidPPc"/>
    <property type="match status" value="1"/>
</dbReference>
<feature type="domain" description="Phosphatidic acid phosphatase type 2/haloperoxidase" evidence="2">
    <location>
        <begin position="54"/>
        <end position="163"/>
    </location>
</feature>
<keyword evidence="1" id="KW-0812">Transmembrane</keyword>
<keyword evidence="3" id="KW-0378">Hydrolase</keyword>
<dbReference type="PANTHER" id="PTHR14969:SF13">
    <property type="entry name" value="AT30094P"/>
    <property type="match status" value="1"/>
</dbReference>
<protein>
    <submittedName>
        <fullName evidence="3">Lipoprotein signal peptidase</fullName>
        <ecNumber evidence="3">3.4.23.36</ecNumber>
    </submittedName>
</protein>
<dbReference type="EMBL" id="UOGC01000003">
    <property type="protein sequence ID" value="VAX15127.1"/>
    <property type="molecule type" value="Genomic_DNA"/>
</dbReference>
<dbReference type="InterPro" id="IPR036938">
    <property type="entry name" value="PAP2/HPO_sf"/>
</dbReference>
<keyword evidence="1" id="KW-1133">Transmembrane helix</keyword>
<dbReference type="AlphaFoldDB" id="A0A3B1CEA2"/>
<accession>A0A3B1CEA2</accession>
<proteinExistence type="predicted"/>
<dbReference type="PANTHER" id="PTHR14969">
    <property type="entry name" value="SPHINGOSINE-1-PHOSPHATE PHOSPHOHYDROLASE"/>
    <property type="match status" value="1"/>
</dbReference>
<feature type="transmembrane region" description="Helical" evidence="1">
    <location>
        <begin position="29"/>
        <end position="45"/>
    </location>
</feature>
<dbReference type="Pfam" id="PF01569">
    <property type="entry name" value="PAP2"/>
    <property type="match status" value="1"/>
</dbReference>
<dbReference type="InterPro" id="IPR000326">
    <property type="entry name" value="PAP2/HPO"/>
</dbReference>
<reference evidence="3" key="1">
    <citation type="submission" date="2018-06" db="EMBL/GenBank/DDBJ databases">
        <authorList>
            <person name="Zhirakovskaya E."/>
        </authorList>
    </citation>
    <scope>NUCLEOTIDE SEQUENCE</scope>
</reference>
<keyword evidence="3" id="KW-0449">Lipoprotein</keyword>
<organism evidence="3">
    <name type="scientific">hydrothermal vent metagenome</name>
    <dbReference type="NCBI Taxonomy" id="652676"/>
    <lineage>
        <taxon>unclassified sequences</taxon>
        <taxon>metagenomes</taxon>
        <taxon>ecological metagenomes</taxon>
    </lineage>
</organism>
<feature type="transmembrane region" description="Helical" evidence="1">
    <location>
        <begin position="51"/>
        <end position="72"/>
    </location>
</feature>
<dbReference type="SUPFAM" id="SSF48317">
    <property type="entry name" value="Acid phosphatase/Vanadium-dependent haloperoxidase"/>
    <property type="match status" value="1"/>
</dbReference>